<dbReference type="UniPathway" id="UPA00074">
    <property type="reaction ID" value="UER00131"/>
</dbReference>
<dbReference type="OrthoDB" id="5288995at2"/>
<dbReference type="GO" id="GO:0006189">
    <property type="term" value="P:'de novo' IMP biosynthetic process"/>
    <property type="evidence" value="ECO:0007669"/>
    <property type="project" value="UniProtKB-UniRule"/>
</dbReference>
<evidence type="ECO:0000256" key="8">
    <source>
        <dbReference type="HAMAP-Rule" id="MF_00137"/>
    </source>
</evidence>
<dbReference type="STRING" id="862908.BMS_1603"/>
<keyword evidence="11" id="KW-1185">Reference proteome</keyword>
<dbReference type="PATRIC" id="fig|862908.3.peg.1526"/>
<evidence type="ECO:0000256" key="6">
    <source>
        <dbReference type="ARBA" id="ARBA00022840"/>
    </source>
</evidence>
<dbReference type="PANTHER" id="PTHR43700">
    <property type="entry name" value="PHOSPHORIBOSYLAMINOIMIDAZOLE-SUCCINOCARBOXAMIDE SYNTHASE"/>
    <property type="match status" value="1"/>
</dbReference>
<evidence type="ECO:0000256" key="3">
    <source>
        <dbReference type="ARBA" id="ARBA00022598"/>
    </source>
</evidence>
<dbReference type="KEGG" id="bmx:BMS_1603"/>
<dbReference type="EMBL" id="FQ312005">
    <property type="protein sequence ID" value="CBW26450.1"/>
    <property type="molecule type" value="Genomic_DNA"/>
</dbReference>
<protein>
    <recommendedName>
        <fullName evidence="8">Phosphoribosylaminoimidazole-succinocarboxamide synthase</fullName>
        <ecNumber evidence="8">6.3.2.6</ecNumber>
    </recommendedName>
    <alternativeName>
        <fullName evidence="8">SAICAR synthetase</fullName>
    </alternativeName>
</protein>
<dbReference type="Pfam" id="PF01259">
    <property type="entry name" value="SAICAR_synt"/>
    <property type="match status" value="1"/>
</dbReference>
<dbReference type="RefSeq" id="WP_014244232.1">
    <property type="nucleotide sequence ID" value="NC_016620.1"/>
</dbReference>
<evidence type="ECO:0000256" key="1">
    <source>
        <dbReference type="ARBA" id="ARBA00004672"/>
    </source>
</evidence>
<comment type="similarity">
    <text evidence="2 8">Belongs to the SAICAR synthetase family.</text>
</comment>
<feature type="domain" description="SAICAR synthetase/ADE2 N-terminal" evidence="9">
    <location>
        <begin position="4"/>
        <end position="296"/>
    </location>
</feature>
<evidence type="ECO:0000256" key="4">
    <source>
        <dbReference type="ARBA" id="ARBA00022741"/>
    </source>
</evidence>
<comment type="pathway">
    <text evidence="1 8">Purine metabolism; IMP biosynthesis via de novo pathway; 5-amino-1-(5-phospho-D-ribosyl)imidazole-4-carboxamide from 5-amino-1-(5-phospho-D-ribosyl)imidazole-4-carboxylate: step 1/2.</text>
</comment>
<dbReference type="HAMAP" id="MF_00137">
    <property type="entry name" value="SAICAR_synth"/>
    <property type="match status" value="1"/>
</dbReference>
<name>E1X0W1_HALMS</name>
<dbReference type="GO" id="GO:0005737">
    <property type="term" value="C:cytoplasm"/>
    <property type="evidence" value="ECO:0007669"/>
    <property type="project" value="TreeGrafter"/>
</dbReference>
<dbReference type="AlphaFoldDB" id="E1X0W1"/>
<reference evidence="11" key="1">
    <citation type="journal article" date="2013" name="ISME J.">
        <title>A small predatory core genome in the divergent marine Bacteriovorax marinus SJ and the terrestrial Bdellovibrio bacteriovorus.</title>
        <authorList>
            <person name="Crossman L.C."/>
            <person name="Chen H."/>
            <person name="Cerdeno-Tarraga A.M."/>
            <person name="Brooks K."/>
            <person name="Quail M.A."/>
            <person name="Pineiro S.A."/>
            <person name="Hobley L."/>
            <person name="Sockett R.E."/>
            <person name="Bentley S.D."/>
            <person name="Parkhill J."/>
            <person name="Williams H.N."/>
            <person name="Stine O.C."/>
        </authorList>
    </citation>
    <scope>NUCLEOTIDE SEQUENCE [LARGE SCALE GENOMIC DNA]</scope>
    <source>
        <strain evidence="11">ATCC BAA-682 / DSM 15412 / SJ</strain>
    </source>
</reference>
<dbReference type="Gene3D" id="3.30.470.20">
    <property type="entry name" value="ATP-grasp fold, B domain"/>
    <property type="match status" value="1"/>
</dbReference>
<accession>E1X0W1</accession>
<evidence type="ECO:0000256" key="7">
    <source>
        <dbReference type="ARBA" id="ARBA00048475"/>
    </source>
</evidence>
<dbReference type="eggNOG" id="COG0152">
    <property type="taxonomic scope" value="Bacteria"/>
</dbReference>
<gene>
    <name evidence="8" type="primary">purC</name>
    <name evidence="10" type="ordered locus">BMS_1603</name>
</gene>
<keyword evidence="3 8" id="KW-0436">Ligase</keyword>
<keyword evidence="4 8" id="KW-0547">Nucleotide-binding</keyword>
<keyword evidence="6 8" id="KW-0067">ATP-binding</keyword>
<dbReference type="InterPro" id="IPR028923">
    <property type="entry name" value="SAICAR_synt/ADE2_N"/>
</dbReference>
<evidence type="ECO:0000259" key="9">
    <source>
        <dbReference type="Pfam" id="PF01259"/>
    </source>
</evidence>
<dbReference type="SUPFAM" id="SSF56104">
    <property type="entry name" value="SAICAR synthase-like"/>
    <property type="match status" value="1"/>
</dbReference>
<sequence>MNLIKEGSVKDIYHFENDLLFKFSDRYSVFDWGEMPDLIPDKGESLLEFSYNTFKFLENSENWKNWKPKDIAVEGNYYLCKTLKDFRERGVKTHLLDKVLMDGKNYLKVKKVHVPNIEFKDKSWDYREFTKKPRPINTIIPLEVIFRFGVPKGSSLLGRVSDDTYLEELGLSTRPKEGDTFKSPVIEFSTKLEDRDQYIDGARAMDISGLSLVEFEKLKSITLLLSLRLRDYFQDLGIDMWDGKFEFAFADYDEEGKREIQLIDSIGPDELRLIKDGVQLSKEVLRSLYLQTPWHENVMKSKSTAKRENRIDWKEICINELKSTPSKLEREKIETISKMYKGLSLATSKKRELLDQCIPLIKEF</sequence>
<organism evidence="10 11">
    <name type="scientific">Halobacteriovorax marinus (strain ATCC BAA-682 / DSM 15412 / SJ)</name>
    <name type="common">Bacteriovorax marinus</name>
    <dbReference type="NCBI Taxonomy" id="862908"/>
    <lineage>
        <taxon>Bacteria</taxon>
        <taxon>Pseudomonadati</taxon>
        <taxon>Bdellovibrionota</taxon>
        <taxon>Bacteriovoracia</taxon>
        <taxon>Bacteriovoracales</taxon>
        <taxon>Halobacteriovoraceae</taxon>
        <taxon>Halobacteriovorax</taxon>
    </lineage>
</organism>
<dbReference type="GO" id="GO:0005524">
    <property type="term" value="F:ATP binding"/>
    <property type="evidence" value="ECO:0007669"/>
    <property type="project" value="UniProtKB-KW"/>
</dbReference>
<comment type="catalytic activity">
    <reaction evidence="7 8">
        <text>5-amino-1-(5-phospho-D-ribosyl)imidazole-4-carboxylate + L-aspartate + ATP = (2S)-2-[5-amino-1-(5-phospho-beta-D-ribosyl)imidazole-4-carboxamido]succinate + ADP + phosphate + 2 H(+)</text>
        <dbReference type="Rhea" id="RHEA:22628"/>
        <dbReference type="ChEBI" id="CHEBI:15378"/>
        <dbReference type="ChEBI" id="CHEBI:29991"/>
        <dbReference type="ChEBI" id="CHEBI:30616"/>
        <dbReference type="ChEBI" id="CHEBI:43474"/>
        <dbReference type="ChEBI" id="CHEBI:58443"/>
        <dbReference type="ChEBI" id="CHEBI:77657"/>
        <dbReference type="ChEBI" id="CHEBI:456216"/>
        <dbReference type="EC" id="6.3.2.6"/>
    </reaction>
</comment>
<dbReference type="Gene3D" id="3.30.200.20">
    <property type="entry name" value="Phosphorylase Kinase, domain 1"/>
    <property type="match status" value="1"/>
</dbReference>
<dbReference type="GO" id="GO:0004639">
    <property type="term" value="F:phosphoribosylaminoimidazolesuccinocarboxamide synthase activity"/>
    <property type="evidence" value="ECO:0007669"/>
    <property type="project" value="UniProtKB-UniRule"/>
</dbReference>
<dbReference type="HOGENOM" id="CLU_045637_1_0_7"/>
<evidence type="ECO:0000256" key="2">
    <source>
        <dbReference type="ARBA" id="ARBA00010190"/>
    </source>
</evidence>
<evidence type="ECO:0000313" key="10">
    <source>
        <dbReference type="EMBL" id="CBW26450.1"/>
    </source>
</evidence>
<evidence type="ECO:0000313" key="11">
    <source>
        <dbReference type="Proteomes" id="UP000008963"/>
    </source>
</evidence>
<evidence type="ECO:0000256" key="5">
    <source>
        <dbReference type="ARBA" id="ARBA00022755"/>
    </source>
</evidence>
<proteinExistence type="inferred from homology"/>
<dbReference type="PANTHER" id="PTHR43700:SF1">
    <property type="entry name" value="PHOSPHORIBOSYLAMINOIMIDAZOLE-SUCCINOCARBOXAMIDE SYNTHASE"/>
    <property type="match status" value="1"/>
</dbReference>
<dbReference type="Proteomes" id="UP000008963">
    <property type="component" value="Chromosome"/>
</dbReference>
<keyword evidence="5 8" id="KW-0658">Purine biosynthesis</keyword>
<dbReference type="EC" id="6.3.2.6" evidence="8"/>